<dbReference type="Proteomes" id="UP001370490">
    <property type="component" value="Unassembled WGS sequence"/>
</dbReference>
<evidence type="ECO:0000313" key="2">
    <source>
        <dbReference type="Proteomes" id="UP001370490"/>
    </source>
</evidence>
<organism evidence="1 2">
    <name type="scientific">Dillenia turbinata</name>
    <dbReference type="NCBI Taxonomy" id="194707"/>
    <lineage>
        <taxon>Eukaryota</taxon>
        <taxon>Viridiplantae</taxon>
        <taxon>Streptophyta</taxon>
        <taxon>Embryophyta</taxon>
        <taxon>Tracheophyta</taxon>
        <taxon>Spermatophyta</taxon>
        <taxon>Magnoliopsida</taxon>
        <taxon>eudicotyledons</taxon>
        <taxon>Gunneridae</taxon>
        <taxon>Pentapetalae</taxon>
        <taxon>Dilleniales</taxon>
        <taxon>Dilleniaceae</taxon>
        <taxon>Dillenia</taxon>
    </lineage>
</organism>
<evidence type="ECO:0000313" key="1">
    <source>
        <dbReference type="EMBL" id="KAK6934841.1"/>
    </source>
</evidence>
<keyword evidence="2" id="KW-1185">Reference proteome</keyword>
<gene>
    <name evidence="1" type="ORF">RJ641_034996</name>
</gene>
<dbReference type="AlphaFoldDB" id="A0AAN8VS73"/>
<reference evidence="1 2" key="1">
    <citation type="submission" date="2023-12" db="EMBL/GenBank/DDBJ databases">
        <title>A high-quality genome assembly for Dillenia turbinata (Dilleniales).</title>
        <authorList>
            <person name="Chanderbali A."/>
        </authorList>
    </citation>
    <scope>NUCLEOTIDE SEQUENCE [LARGE SCALE GENOMIC DNA]</scope>
    <source>
        <strain evidence="1">LSX21</strain>
        <tissue evidence="1">Leaf</tissue>
    </source>
</reference>
<dbReference type="EMBL" id="JBAMMX010000008">
    <property type="protein sequence ID" value="KAK6934841.1"/>
    <property type="molecule type" value="Genomic_DNA"/>
</dbReference>
<dbReference type="PANTHER" id="PTHR35692">
    <property type="entry name" value="F26F24.11"/>
    <property type="match status" value="1"/>
</dbReference>
<accession>A0AAN8VS73</accession>
<proteinExistence type="predicted"/>
<sequence>MYGKYDFLGTIARFRRKEQKQRLKAALKEEERISRQAEKVVKWVKQEYARTDVSSIENLKWELGLHSEPFIVGRGPWNMEALHGCLKQRRLATKKRMTIASTKNKKNKVPKQCKVSNSLCQACSRAKCHEDLQHQVLKCSLSETTKIAQREDEVKKLTCHESYAALIKNNGVCI</sequence>
<dbReference type="PANTHER" id="PTHR35692:SF5">
    <property type="entry name" value="REMORIN C-TERMINAL DOMAIN-CONTAINING PROTEIN"/>
    <property type="match status" value="1"/>
</dbReference>
<comment type="caution">
    <text evidence="1">The sequence shown here is derived from an EMBL/GenBank/DDBJ whole genome shotgun (WGS) entry which is preliminary data.</text>
</comment>
<protein>
    <submittedName>
        <fullName evidence="1">Uncharacterized protein</fullName>
    </submittedName>
</protein>
<name>A0AAN8VS73_9MAGN</name>